<sequence length="187" mass="20321">MEPYPQMKPEAGALPTASHEPLWQVLQAKVPPLAGARVLALHCHDGAFCRAAINAGAIAVLGVDHDGTAISHARDLASSDRLRFRIMPDRRYDLLTGPYDLIVGPFSLPTDDLHRSSHLLAKLLRPNGQMLLAVSGGQSEGQVRSKLSSWLTVTECFRPKQSELAGSLIIIAQRAKAAGNPKQRRQH</sequence>
<keyword evidence="2" id="KW-1185">Reference proteome</keyword>
<dbReference type="Gene3D" id="3.40.50.150">
    <property type="entry name" value="Vaccinia Virus protein VP39"/>
    <property type="match status" value="1"/>
</dbReference>
<dbReference type="InterPro" id="IPR029063">
    <property type="entry name" value="SAM-dependent_MTases_sf"/>
</dbReference>
<evidence type="ECO:0000313" key="2">
    <source>
        <dbReference type="Proteomes" id="UP001597199"/>
    </source>
</evidence>
<dbReference type="EMBL" id="JBHTOA010000016">
    <property type="protein sequence ID" value="MFD1398195.1"/>
    <property type="molecule type" value="Genomic_DNA"/>
</dbReference>
<dbReference type="EC" id="2.1.1.64" evidence="1"/>
<dbReference type="CDD" id="cd02440">
    <property type="entry name" value="AdoMet_MTases"/>
    <property type="match status" value="1"/>
</dbReference>
<dbReference type="GO" id="GO:0032259">
    <property type="term" value="P:methylation"/>
    <property type="evidence" value="ECO:0007669"/>
    <property type="project" value="UniProtKB-KW"/>
</dbReference>
<protein>
    <submittedName>
        <fullName evidence="1">Class I SAM-dependent methyltransferase</fullName>
        <ecNumber evidence="1">2.1.1.222</ecNumber>
        <ecNumber evidence="1">2.1.1.64</ecNumber>
    </submittedName>
</protein>
<dbReference type="GO" id="GO:0061542">
    <property type="term" value="F:3-demethylubiquinol 3-O-methyltransferase activity"/>
    <property type="evidence" value="ECO:0007669"/>
    <property type="project" value="UniProtKB-EC"/>
</dbReference>
<dbReference type="GO" id="GO:0102208">
    <property type="term" value="F:2-polyprenyl-6-hydroxyphenol methylase activity"/>
    <property type="evidence" value="ECO:0007669"/>
    <property type="project" value="UniProtKB-EC"/>
</dbReference>
<name>A0ABW4BCG7_9LACO</name>
<dbReference type="EC" id="2.1.1.222" evidence="1"/>
<evidence type="ECO:0000313" key="1">
    <source>
        <dbReference type="EMBL" id="MFD1398195.1"/>
    </source>
</evidence>
<comment type="caution">
    <text evidence="1">The sequence shown here is derived from an EMBL/GenBank/DDBJ whole genome shotgun (WGS) entry which is preliminary data.</text>
</comment>
<dbReference type="RefSeq" id="WP_204117935.1">
    <property type="nucleotide sequence ID" value="NZ_BOLV01000001.1"/>
</dbReference>
<keyword evidence="1" id="KW-0489">Methyltransferase</keyword>
<dbReference type="SUPFAM" id="SSF53335">
    <property type="entry name" value="S-adenosyl-L-methionine-dependent methyltransferases"/>
    <property type="match status" value="1"/>
</dbReference>
<dbReference type="Proteomes" id="UP001597199">
    <property type="component" value="Unassembled WGS sequence"/>
</dbReference>
<gene>
    <name evidence="1" type="ORF">ACFQ41_02605</name>
</gene>
<organism evidence="1 2">
    <name type="scientific">Lacticaseibacillus suilingensis</name>
    <dbReference type="NCBI Taxonomy" id="2799577"/>
    <lineage>
        <taxon>Bacteria</taxon>
        <taxon>Bacillati</taxon>
        <taxon>Bacillota</taxon>
        <taxon>Bacilli</taxon>
        <taxon>Lactobacillales</taxon>
        <taxon>Lactobacillaceae</taxon>
        <taxon>Lacticaseibacillus</taxon>
    </lineage>
</organism>
<proteinExistence type="predicted"/>
<accession>A0ABW4BCG7</accession>
<keyword evidence="1" id="KW-0808">Transferase</keyword>
<reference evidence="2" key="1">
    <citation type="journal article" date="2019" name="Int. J. Syst. Evol. Microbiol.">
        <title>The Global Catalogue of Microorganisms (GCM) 10K type strain sequencing project: providing services to taxonomists for standard genome sequencing and annotation.</title>
        <authorList>
            <consortium name="The Broad Institute Genomics Platform"/>
            <consortium name="The Broad Institute Genome Sequencing Center for Infectious Disease"/>
            <person name="Wu L."/>
            <person name="Ma J."/>
        </authorList>
    </citation>
    <scope>NUCLEOTIDE SEQUENCE [LARGE SCALE GENOMIC DNA]</scope>
    <source>
        <strain evidence="2">CCM 9110</strain>
    </source>
</reference>